<dbReference type="AlphaFoldDB" id="A0AAP5I9U8"/>
<protein>
    <submittedName>
        <fullName evidence="1">Uncharacterized protein</fullName>
    </submittedName>
</protein>
<comment type="caution">
    <text evidence="1">The sequence shown here is derived from an EMBL/GenBank/DDBJ whole genome shotgun (WGS) entry which is preliminary data.</text>
</comment>
<proteinExistence type="predicted"/>
<name>A0AAP5I9U8_9CYAN</name>
<keyword evidence="2" id="KW-1185">Reference proteome</keyword>
<accession>A0AAP5I9U8</accession>
<reference evidence="2" key="1">
    <citation type="journal article" date="2021" name="Science">
        <title>Hunting the eagle killer: A cyanobacterial neurotoxin causes vacuolar myelinopathy.</title>
        <authorList>
            <person name="Breinlinger S."/>
            <person name="Phillips T.J."/>
            <person name="Haram B.N."/>
            <person name="Mares J."/>
            <person name="Martinez Yerena J.A."/>
            <person name="Hrouzek P."/>
            <person name="Sobotka R."/>
            <person name="Henderson W.M."/>
            <person name="Schmieder P."/>
            <person name="Williams S.M."/>
            <person name="Lauderdale J.D."/>
            <person name="Wilde H.D."/>
            <person name="Gerrin W."/>
            <person name="Kust A."/>
            <person name="Washington J.W."/>
            <person name="Wagner C."/>
            <person name="Geier B."/>
            <person name="Liebeke M."/>
            <person name="Enke H."/>
            <person name="Niedermeyer T.H.J."/>
            <person name="Wilde S.B."/>
        </authorList>
    </citation>
    <scope>NUCLEOTIDE SEQUENCE [LARGE SCALE GENOMIC DNA]</scope>
    <source>
        <strain evidence="2">Thurmond2011</strain>
    </source>
</reference>
<organism evidence="1 2">
    <name type="scientific">Aetokthonos hydrillicola Thurmond2011</name>
    <dbReference type="NCBI Taxonomy" id="2712845"/>
    <lineage>
        <taxon>Bacteria</taxon>
        <taxon>Bacillati</taxon>
        <taxon>Cyanobacteriota</taxon>
        <taxon>Cyanophyceae</taxon>
        <taxon>Nostocales</taxon>
        <taxon>Hapalosiphonaceae</taxon>
        <taxon>Aetokthonos</taxon>
    </lineage>
</organism>
<evidence type="ECO:0000313" key="1">
    <source>
        <dbReference type="EMBL" id="MDR9895858.1"/>
    </source>
</evidence>
<dbReference type="EMBL" id="JAALHA020000006">
    <property type="protein sequence ID" value="MDR9895858.1"/>
    <property type="molecule type" value="Genomic_DNA"/>
</dbReference>
<sequence>MQKQLLILKVCTWRELLRGFRGQALYNKYFHGWQRNGMWAEIKSSLLGQFNVQIGKIYPQSSNYRAPLGDENNGASIALMRRELFNLRCLNLQPAAFYFLVSASPKSNRDARLVTRKFSLVATVHLLVASAAARKSKVKSQKFYISRLMTV</sequence>
<dbReference type="Proteomes" id="UP000667802">
    <property type="component" value="Unassembled WGS sequence"/>
</dbReference>
<gene>
    <name evidence="1" type="ORF">G7B40_014985</name>
</gene>
<evidence type="ECO:0000313" key="2">
    <source>
        <dbReference type="Proteomes" id="UP000667802"/>
    </source>
</evidence>